<comment type="similarity">
    <text evidence="1 6">Belongs to the type-B carboxylesterase/lipase family.</text>
</comment>
<dbReference type="InterPro" id="IPR050309">
    <property type="entry name" value="Type-B_Carboxylest/Lipase"/>
</dbReference>
<keyword evidence="4" id="KW-1015">Disulfide bond</keyword>
<dbReference type="InterPro" id="IPR002018">
    <property type="entry name" value="CarbesteraseB"/>
</dbReference>
<evidence type="ECO:0000259" key="7">
    <source>
        <dbReference type="Pfam" id="PF00135"/>
    </source>
</evidence>
<keyword evidence="5" id="KW-0325">Glycoprotein</keyword>
<dbReference type="PROSITE" id="PS00941">
    <property type="entry name" value="CARBOXYLESTERASE_B_2"/>
    <property type="match status" value="1"/>
</dbReference>
<feature type="signal peptide" evidence="6">
    <location>
        <begin position="1"/>
        <end position="17"/>
    </location>
</feature>
<dbReference type="Gene3D" id="3.40.50.1820">
    <property type="entry name" value="alpha/beta hydrolase"/>
    <property type="match status" value="1"/>
</dbReference>
<dbReference type="InterPro" id="IPR029058">
    <property type="entry name" value="AB_hydrolase_fold"/>
</dbReference>
<dbReference type="InterPro" id="IPR019826">
    <property type="entry name" value="Carboxylesterase_B_AS"/>
</dbReference>
<protein>
    <recommendedName>
        <fullName evidence="6">Carboxylic ester hydrolase</fullName>
        <ecNumber evidence="6">3.1.1.-</ecNumber>
    </recommendedName>
</protein>
<keyword evidence="9" id="KW-1185">Reference proteome</keyword>
<dbReference type="PROSITE" id="PS00122">
    <property type="entry name" value="CARBOXYLESTERASE_B_1"/>
    <property type="match status" value="1"/>
</dbReference>
<dbReference type="Pfam" id="PF00135">
    <property type="entry name" value="COesterase"/>
    <property type="match status" value="1"/>
</dbReference>
<dbReference type="AlphaFoldDB" id="A0ABD2NIQ7"/>
<evidence type="ECO:0000256" key="4">
    <source>
        <dbReference type="ARBA" id="ARBA00023157"/>
    </source>
</evidence>
<evidence type="ECO:0000256" key="3">
    <source>
        <dbReference type="ARBA" id="ARBA00022801"/>
    </source>
</evidence>
<dbReference type="EMBL" id="JABFTP020000103">
    <property type="protein sequence ID" value="KAL3278469.1"/>
    <property type="molecule type" value="Genomic_DNA"/>
</dbReference>
<organism evidence="8 9">
    <name type="scientific">Cryptolaemus montrouzieri</name>
    <dbReference type="NCBI Taxonomy" id="559131"/>
    <lineage>
        <taxon>Eukaryota</taxon>
        <taxon>Metazoa</taxon>
        <taxon>Ecdysozoa</taxon>
        <taxon>Arthropoda</taxon>
        <taxon>Hexapoda</taxon>
        <taxon>Insecta</taxon>
        <taxon>Pterygota</taxon>
        <taxon>Neoptera</taxon>
        <taxon>Endopterygota</taxon>
        <taxon>Coleoptera</taxon>
        <taxon>Polyphaga</taxon>
        <taxon>Cucujiformia</taxon>
        <taxon>Coccinelloidea</taxon>
        <taxon>Coccinellidae</taxon>
        <taxon>Scymninae</taxon>
        <taxon>Scymnini</taxon>
        <taxon>Cryptolaemus</taxon>
    </lineage>
</organism>
<dbReference type="InterPro" id="IPR019819">
    <property type="entry name" value="Carboxylesterase_B_CS"/>
</dbReference>
<feature type="domain" description="Carboxylesterase type B" evidence="7">
    <location>
        <begin position="33"/>
        <end position="541"/>
    </location>
</feature>
<evidence type="ECO:0000313" key="8">
    <source>
        <dbReference type="EMBL" id="KAL3278469.1"/>
    </source>
</evidence>
<dbReference type="GO" id="GO:0052689">
    <property type="term" value="F:carboxylic ester hydrolase activity"/>
    <property type="evidence" value="ECO:0007669"/>
    <property type="project" value="UniProtKB-KW"/>
</dbReference>
<dbReference type="SUPFAM" id="SSF53474">
    <property type="entry name" value="alpha/beta-Hydrolases"/>
    <property type="match status" value="1"/>
</dbReference>
<keyword evidence="6" id="KW-0732">Signal</keyword>
<accession>A0ABD2NIQ7</accession>
<dbReference type="PANTHER" id="PTHR11559">
    <property type="entry name" value="CARBOXYLESTERASE"/>
    <property type="match status" value="1"/>
</dbReference>
<gene>
    <name evidence="8" type="ORF">HHI36_013788</name>
</gene>
<keyword evidence="2" id="KW-0719">Serine esterase</keyword>
<evidence type="ECO:0000256" key="1">
    <source>
        <dbReference type="ARBA" id="ARBA00005964"/>
    </source>
</evidence>
<evidence type="ECO:0000313" key="9">
    <source>
        <dbReference type="Proteomes" id="UP001516400"/>
    </source>
</evidence>
<keyword evidence="3 6" id="KW-0378">Hydrolase</keyword>
<dbReference type="EC" id="3.1.1.-" evidence="6"/>
<name>A0ABD2NIQ7_9CUCU</name>
<dbReference type="Proteomes" id="UP001516400">
    <property type="component" value="Unassembled WGS sequence"/>
</dbReference>
<evidence type="ECO:0000256" key="5">
    <source>
        <dbReference type="ARBA" id="ARBA00023180"/>
    </source>
</evidence>
<feature type="chain" id="PRO_5044533585" description="Carboxylic ester hydrolase" evidence="6">
    <location>
        <begin position="18"/>
        <end position="556"/>
    </location>
</feature>
<proteinExistence type="inferred from homology"/>
<sequence>MKFIICFLVFLISVCTCRYLDENDGINSLDPHLIVETTNGKIKGSKMKMSDIDKEFYAFQSIPYAEPPIGKLRFQNPQSKSNWTGVLDATSPPKACYQPIIYFTFSEMSEDCLFLNVLTPTLTPSILLPVIFWIYGGFFIYGDGKIEDYDPEFLVDEDVIMITINYRLGIFGYLSTGDHTLSGNYGIKDQIMALKWVQENIVKFGGDPRRITIMGQSAGAANVALLLQSPMAQGLFSAAIMDSGNSLNLWSRNEDPDKFAKSIANFFKIAYNTSHQLKTKLQEINSIQLVLGTTFVYLENAALSNPVNGLPFAPTVEPGVIDKMNYENLKSGKFNKVPVLTGFNSNEGIAFVDVFDYFPAYLILYDISPSRFVPTDLNINKTLLHKVGKMIKQFYFGSKSVAASKEKFTEFVTDHEFVIPAIEFVRLVSNYTDTYFYEFSYEGQIPVENREVPGVDHGEELYYIFKIPNSRPASDDDLITRKRLVRLWTNFAKYHNPTPNADPLLQNITWKSVEPTRINYLNINKTLHLHKNPHEKSDKFWKNIYDTYGVPPFDTY</sequence>
<reference evidence="8 9" key="1">
    <citation type="journal article" date="2021" name="BMC Biol.">
        <title>Horizontally acquired antibacterial genes associated with adaptive radiation of ladybird beetles.</title>
        <authorList>
            <person name="Li H.S."/>
            <person name="Tang X.F."/>
            <person name="Huang Y.H."/>
            <person name="Xu Z.Y."/>
            <person name="Chen M.L."/>
            <person name="Du X.Y."/>
            <person name="Qiu B.Y."/>
            <person name="Chen P.T."/>
            <person name="Zhang W."/>
            <person name="Slipinski A."/>
            <person name="Escalona H.E."/>
            <person name="Waterhouse R.M."/>
            <person name="Zwick A."/>
            <person name="Pang H."/>
        </authorList>
    </citation>
    <scope>NUCLEOTIDE SEQUENCE [LARGE SCALE GENOMIC DNA]</scope>
    <source>
        <strain evidence="8">SYSU2018</strain>
    </source>
</reference>
<evidence type="ECO:0000256" key="6">
    <source>
        <dbReference type="RuleBase" id="RU361235"/>
    </source>
</evidence>
<evidence type="ECO:0000256" key="2">
    <source>
        <dbReference type="ARBA" id="ARBA00022487"/>
    </source>
</evidence>
<comment type="caution">
    <text evidence="8">The sequence shown here is derived from an EMBL/GenBank/DDBJ whole genome shotgun (WGS) entry which is preliminary data.</text>
</comment>